<dbReference type="EMBL" id="BLXT01002363">
    <property type="protein sequence ID" value="GFN93665.1"/>
    <property type="molecule type" value="Genomic_DNA"/>
</dbReference>
<dbReference type="Proteomes" id="UP000735302">
    <property type="component" value="Unassembled WGS sequence"/>
</dbReference>
<name>A0AAV3Z2X0_9GAST</name>
<evidence type="ECO:0000313" key="3">
    <source>
        <dbReference type="Proteomes" id="UP000735302"/>
    </source>
</evidence>
<dbReference type="AlphaFoldDB" id="A0AAV3Z2X0"/>
<feature type="region of interest" description="Disordered" evidence="1">
    <location>
        <begin position="62"/>
        <end position="91"/>
    </location>
</feature>
<evidence type="ECO:0000256" key="1">
    <source>
        <dbReference type="SAM" id="MobiDB-lite"/>
    </source>
</evidence>
<proteinExistence type="predicted"/>
<organism evidence="2 3">
    <name type="scientific">Plakobranchus ocellatus</name>
    <dbReference type="NCBI Taxonomy" id="259542"/>
    <lineage>
        <taxon>Eukaryota</taxon>
        <taxon>Metazoa</taxon>
        <taxon>Spiralia</taxon>
        <taxon>Lophotrochozoa</taxon>
        <taxon>Mollusca</taxon>
        <taxon>Gastropoda</taxon>
        <taxon>Heterobranchia</taxon>
        <taxon>Euthyneura</taxon>
        <taxon>Panpulmonata</taxon>
        <taxon>Sacoglossa</taxon>
        <taxon>Placobranchoidea</taxon>
        <taxon>Plakobranchidae</taxon>
        <taxon>Plakobranchus</taxon>
    </lineage>
</organism>
<sequence length="104" mass="11907">MQLIRKRIRNLEMVGHAFPSREYNNETISGNKYPEKRHNFVEVPTSSVYYFFSTACPQEDDLGFLDPPSGQGAGDEARTRDRRVPADLRAGSLFTEPPMIRQCQ</sequence>
<comment type="caution">
    <text evidence="2">The sequence shown here is derived from an EMBL/GenBank/DDBJ whole genome shotgun (WGS) entry which is preliminary data.</text>
</comment>
<reference evidence="2 3" key="1">
    <citation type="journal article" date="2021" name="Elife">
        <title>Chloroplast acquisition without the gene transfer in kleptoplastic sea slugs, Plakobranchus ocellatus.</title>
        <authorList>
            <person name="Maeda T."/>
            <person name="Takahashi S."/>
            <person name="Yoshida T."/>
            <person name="Shimamura S."/>
            <person name="Takaki Y."/>
            <person name="Nagai Y."/>
            <person name="Toyoda A."/>
            <person name="Suzuki Y."/>
            <person name="Arimoto A."/>
            <person name="Ishii H."/>
            <person name="Satoh N."/>
            <person name="Nishiyama T."/>
            <person name="Hasebe M."/>
            <person name="Maruyama T."/>
            <person name="Minagawa J."/>
            <person name="Obokata J."/>
            <person name="Shigenobu S."/>
        </authorList>
    </citation>
    <scope>NUCLEOTIDE SEQUENCE [LARGE SCALE GENOMIC DNA]</scope>
</reference>
<feature type="compositionally biased region" description="Basic and acidic residues" evidence="1">
    <location>
        <begin position="75"/>
        <end position="86"/>
    </location>
</feature>
<accession>A0AAV3Z2X0</accession>
<protein>
    <submittedName>
        <fullName evidence="2">Uncharacterized protein</fullName>
    </submittedName>
</protein>
<evidence type="ECO:0000313" key="2">
    <source>
        <dbReference type="EMBL" id="GFN93665.1"/>
    </source>
</evidence>
<gene>
    <name evidence="2" type="ORF">PoB_002017100</name>
</gene>
<keyword evidence="3" id="KW-1185">Reference proteome</keyword>